<protein>
    <submittedName>
        <fullName evidence="1">Uncharacterized protein</fullName>
    </submittedName>
</protein>
<proteinExistence type="predicted"/>
<sequence>MNILTQTKTKDNTVQNRPCTIVTLNNPDGDSLTLYKYVQSLYPHTEFVVDKTDWFDTNDRTYSITFVGHMDITL</sequence>
<evidence type="ECO:0000313" key="1">
    <source>
        <dbReference type="EMBL" id="CAB5214141.1"/>
    </source>
</evidence>
<dbReference type="EMBL" id="LR798242">
    <property type="protein sequence ID" value="CAB5214141.1"/>
    <property type="molecule type" value="Genomic_DNA"/>
</dbReference>
<accession>A0A6J7WJC3</accession>
<organism evidence="1">
    <name type="scientific">uncultured Caudovirales phage</name>
    <dbReference type="NCBI Taxonomy" id="2100421"/>
    <lineage>
        <taxon>Viruses</taxon>
        <taxon>Duplodnaviria</taxon>
        <taxon>Heunggongvirae</taxon>
        <taxon>Uroviricota</taxon>
        <taxon>Caudoviricetes</taxon>
        <taxon>Peduoviridae</taxon>
        <taxon>Maltschvirus</taxon>
        <taxon>Maltschvirus maltsch</taxon>
    </lineage>
</organism>
<gene>
    <name evidence="1" type="ORF">UFOVP185_22</name>
</gene>
<reference evidence="1" key="1">
    <citation type="submission" date="2020-05" db="EMBL/GenBank/DDBJ databases">
        <authorList>
            <person name="Chiriac C."/>
            <person name="Salcher M."/>
            <person name="Ghai R."/>
            <person name="Kavagutti S V."/>
        </authorList>
    </citation>
    <scope>NUCLEOTIDE SEQUENCE</scope>
</reference>
<name>A0A6J7WJC3_9CAUD</name>